<organism evidence="1 2">
    <name type="scientific">Gordonia iterans</name>
    <dbReference type="NCBI Taxonomy" id="1004901"/>
    <lineage>
        <taxon>Bacteria</taxon>
        <taxon>Bacillati</taxon>
        <taxon>Actinomycetota</taxon>
        <taxon>Actinomycetes</taxon>
        <taxon>Mycobacteriales</taxon>
        <taxon>Gordoniaceae</taxon>
        <taxon>Gordonia</taxon>
    </lineage>
</organism>
<sequence>MRIMIDAPTGRHHWERAVEFGAHGRVAAARTVLDEVAAAAGTSAAVTSLAASTRGSLIRQAGGHRAARAADGRACGLASAAATGQGGPWLAAAWVDGLVGLAADGLGVADFAGSRALLDRADRFLGEHFPPGPDEAGEELEWCTVPRVRLRVSWVRTEWGLYSGDLDTARSASAASQILAERLPSPRHRLKTELIAAAVAAAAGDTPGARRAAREVFDRTGELGLAPLRWAAATLLTGVTPGGGEYPAEADRLRAILARRGMPIAPLTLGERHGR</sequence>
<gene>
    <name evidence="1" type="ORF">C6V83_06520</name>
</gene>
<dbReference type="AlphaFoldDB" id="A0A2S0KE75"/>
<keyword evidence="2" id="KW-1185">Reference proteome</keyword>
<dbReference type="EMBL" id="CP027433">
    <property type="protein sequence ID" value="AVL99974.1"/>
    <property type="molecule type" value="Genomic_DNA"/>
</dbReference>
<name>A0A2S0KE75_9ACTN</name>
<dbReference type="KEGG" id="git:C6V83_06520"/>
<protein>
    <submittedName>
        <fullName evidence="1">Uncharacterized protein</fullName>
    </submittedName>
</protein>
<reference evidence="1 2" key="1">
    <citation type="submission" date="2018-03" db="EMBL/GenBank/DDBJ databases">
        <title>Characteristics and genome of n-alkane degrading marine bacteria Gordonia iterans isolated from crude oil contaminated in Tae-an, South Korea.</title>
        <authorList>
            <person name="Lee S.-S."/>
            <person name="Kim H."/>
        </authorList>
    </citation>
    <scope>NUCLEOTIDE SEQUENCE [LARGE SCALE GENOMIC DNA]</scope>
    <source>
        <strain evidence="1 2">Co17</strain>
    </source>
</reference>
<dbReference type="Proteomes" id="UP000239814">
    <property type="component" value="Chromosome"/>
</dbReference>
<evidence type="ECO:0000313" key="1">
    <source>
        <dbReference type="EMBL" id="AVL99974.1"/>
    </source>
</evidence>
<proteinExistence type="predicted"/>
<evidence type="ECO:0000313" key="2">
    <source>
        <dbReference type="Proteomes" id="UP000239814"/>
    </source>
</evidence>
<accession>A0A2S0KE75</accession>